<reference evidence="2" key="1">
    <citation type="journal article" date="2021" name="Mol. Plant Microbe Interact.">
        <title>Complete Genome Sequence of the Plant-Pathogenic Fungus Colletotrichum lupini.</title>
        <authorList>
            <person name="Baroncelli R."/>
            <person name="Pensec F."/>
            <person name="Da Lio D."/>
            <person name="Boufleur T."/>
            <person name="Vicente I."/>
            <person name="Sarrocco S."/>
            <person name="Picot A."/>
            <person name="Baraldi E."/>
            <person name="Sukno S."/>
            <person name="Thon M."/>
            <person name="Le Floch G."/>
        </authorList>
    </citation>
    <scope>NUCLEOTIDE SEQUENCE</scope>
    <source>
        <strain evidence="2">IMI 504893</strain>
    </source>
</reference>
<dbReference type="RefSeq" id="XP_049144744.1">
    <property type="nucleotide sequence ID" value="XM_049287601.1"/>
</dbReference>
<dbReference type="EMBL" id="CP019476">
    <property type="protein sequence ID" value="UQC83122.1"/>
    <property type="molecule type" value="Genomic_DNA"/>
</dbReference>
<evidence type="ECO:0000313" key="2">
    <source>
        <dbReference type="EMBL" id="UQC83122.1"/>
    </source>
</evidence>
<protein>
    <submittedName>
        <fullName evidence="2">Uncharacterized protein</fullName>
    </submittedName>
</protein>
<evidence type="ECO:0000313" key="3">
    <source>
        <dbReference type="Proteomes" id="UP000830671"/>
    </source>
</evidence>
<dbReference type="GeneID" id="73342611"/>
<sequence>MFRSEESPSASIHGTPHISELQTTEVSVGTFGTSTPRSSFFVFFFFFFSLFLPPSLHSGMPRAWRAPVASLRSPNHPVLPPRYPLFIHSAVPFHLILNRAAFPQLTLVACFREQGKSLEPPTTYVKPPRYLIENLSVSIPIPVSSYPLFSSSVLFWGASKNPFFGSVDSIEIRTREIRHPNHLTLHPHPHPLGYPQSLFSAFSPRQKRDPPKNRRVTSTLSPTTPDPSFSLESRFFLFLRGHPIAPRISAEIPTQIRSAHNPHRSQFVSPGQAFPLSAANKPQPPPPPTCCRHATLCLSPKKTSFLLPPNHPSTAPAPPPVRYPLWLPTSNNKFLASVVARVTYPPTYHLPYQLNSPTCHLSQSVNLTCLPTSTTRKAPHPLRTRLNTGYLPFRPASFCDNIQATHSKSSSTLIKYRSIGTTLKAVSPPFFLPFTAL</sequence>
<dbReference type="KEGG" id="clup:CLUP02_08615"/>
<accession>A0A9Q8WHM7</accession>
<gene>
    <name evidence="2" type="ORF">CLUP02_08615</name>
</gene>
<dbReference type="Proteomes" id="UP000830671">
    <property type="component" value="Chromosome 4"/>
</dbReference>
<feature type="region of interest" description="Disordered" evidence="1">
    <location>
        <begin position="201"/>
        <end position="225"/>
    </location>
</feature>
<evidence type="ECO:0000256" key="1">
    <source>
        <dbReference type="SAM" id="MobiDB-lite"/>
    </source>
</evidence>
<organism evidence="2 3">
    <name type="scientific">Colletotrichum lupini</name>
    <dbReference type="NCBI Taxonomy" id="145971"/>
    <lineage>
        <taxon>Eukaryota</taxon>
        <taxon>Fungi</taxon>
        <taxon>Dikarya</taxon>
        <taxon>Ascomycota</taxon>
        <taxon>Pezizomycotina</taxon>
        <taxon>Sordariomycetes</taxon>
        <taxon>Hypocreomycetidae</taxon>
        <taxon>Glomerellales</taxon>
        <taxon>Glomerellaceae</taxon>
        <taxon>Colletotrichum</taxon>
        <taxon>Colletotrichum acutatum species complex</taxon>
    </lineage>
</organism>
<proteinExistence type="predicted"/>
<name>A0A9Q8WHM7_9PEZI</name>
<dbReference type="AlphaFoldDB" id="A0A9Q8WHM7"/>
<keyword evidence="3" id="KW-1185">Reference proteome</keyword>